<evidence type="ECO:0000256" key="3">
    <source>
        <dbReference type="ARBA" id="ARBA00022692"/>
    </source>
</evidence>
<evidence type="ECO:0000256" key="2">
    <source>
        <dbReference type="ARBA" id="ARBA00022475"/>
    </source>
</evidence>
<dbReference type="PANTHER" id="PTHR38035">
    <property type="entry name" value="UPF0070 PROTEIN YFGM"/>
    <property type="match status" value="1"/>
</dbReference>
<feature type="transmembrane region" description="Helical" evidence="9">
    <location>
        <begin position="24"/>
        <end position="42"/>
    </location>
</feature>
<evidence type="ECO:0000256" key="1">
    <source>
        <dbReference type="ARBA" id="ARBA00004401"/>
    </source>
</evidence>
<name>A0A0W0YYI1_LEGSP</name>
<dbReference type="GO" id="GO:0005886">
    <property type="term" value="C:plasma membrane"/>
    <property type="evidence" value="ECO:0007669"/>
    <property type="project" value="UniProtKB-SubCell"/>
</dbReference>
<keyword evidence="2" id="KW-1003">Cell membrane</keyword>
<dbReference type="Gene3D" id="1.25.40.10">
    <property type="entry name" value="Tetratricopeptide repeat domain"/>
    <property type="match status" value="1"/>
</dbReference>
<dbReference type="OrthoDB" id="9789675at2"/>
<reference evidence="11 12" key="1">
    <citation type="submission" date="2015-11" db="EMBL/GenBank/DDBJ databases">
        <title>Genomic analysis of 38 Legionella species identifies large and diverse effector repertoires.</title>
        <authorList>
            <person name="Burstein D."/>
            <person name="Amaro F."/>
            <person name="Zusman T."/>
            <person name="Lifshitz Z."/>
            <person name="Cohen O."/>
            <person name="Gilbert J.A."/>
            <person name="Pupko T."/>
            <person name="Shuman H.A."/>
            <person name="Segal G."/>
        </authorList>
    </citation>
    <scope>NUCLEOTIDE SEQUENCE [LARGE SCALE GENOMIC DNA]</scope>
    <source>
        <strain evidence="11 12">Mt.St.Helens-9</strain>
    </source>
</reference>
<accession>A0A0W0YYI1</accession>
<dbReference type="Pfam" id="PF09976">
    <property type="entry name" value="TPR_21"/>
    <property type="match status" value="1"/>
</dbReference>
<keyword evidence="4 9" id="KW-1133">Transmembrane helix</keyword>
<sequence>MSVYMTEDEQIDAIKKWWSRHSTWITILVSLLLLGVSGYKYWNWHQYKIKTQASNAYEHLILAFSNENNKDIRAYSNQLINEYGQTVYADVARMTLAKLYIKKNDYNKARDMLDYVAKHSTMSAFKQIAKLRISRLFVAEKQFDKALTELSVVDDGAYMPLINELKGDIFAATGKYQQAILSYKEAMSQTRIKGMGNLFLEMKTNELASLTQSMSNDKHSLQAA</sequence>
<dbReference type="STRING" id="452.Lspi_2308"/>
<proteinExistence type="inferred from homology"/>
<evidence type="ECO:0000256" key="5">
    <source>
        <dbReference type="ARBA" id="ARBA00023136"/>
    </source>
</evidence>
<keyword evidence="3 9" id="KW-0812">Transmembrane</keyword>
<gene>
    <name evidence="11" type="ORF">Lspi_2308</name>
</gene>
<dbReference type="EMBL" id="LNYX01000031">
    <property type="protein sequence ID" value="KTD61678.1"/>
    <property type="molecule type" value="Genomic_DNA"/>
</dbReference>
<dbReference type="RefSeq" id="WP_058484214.1">
    <property type="nucleotide sequence ID" value="NZ_CAAAII010000001.1"/>
</dbReference>
<comment type="caution">
    <text evidence="11">The sequence shown here is derived from an EMBL/GenBank/DDBJ whole genome shotgun (WGS) entry which is preliminary data.</text>
</comment>
<keyword evidence="12" id="KW-1185">Reference proteome</keyword>
<dbReference type="SUPFAM" id="SSF48452">
    <property type="entry name" value="TPR-like"/>
    <property type="match status" value="1"/>
</dbReference>
<comment type="similarity">
    <text evidence="7">Belongs to the YfgM family.</text>
</comment>
<evidence type="ECO:0000313" key="11">
    <source>
        <dbReference type="EMBL" id="KTD61678.1"/>
    </source>
</evidence>
<protein>
    <recommendedName>
        <fullName evidence="8">Ancillary SecYEG translocon subunit</fullName>
    </recommendedName>
</protein>
<keyword evidence="5 9" id="KW-0472">Membrane</keyword>
<evidence type="ECO:0000256" key="7">
    <source>
        <dbReference type="ARBA" id="ARBA00024197"/>
    </source>
</evidence>
<evidence type="ECO:0000259" key="10">
    <source>
        <dbReference type="Pfam" id="PF09976"/>
    </source>
</evidence>
<dbReference type="PIRSF" id="PIRSF006170">
    <property type="entry name" value="YfgM"/>
    <property type="match status" value="1"/>
</dbReference>
<keyword evidence="6" id="KW-0143">Chaperone</keyword>
<evidence type="ECO:0000313" key="12">
    <source>
        <dbReference type="Proteomes" id="UP000054877"/>
    </source>
</evidence>
<organism evidence="11 12">
    <name type="scientific">Legionella spiritensis</name>
    <dbReference type="NCBI Taxonomy" id="452"/>
    <lineage>
        <taxon>Bacteria</taxon>
        <taxon>Pseudomonadati</taxon>
        <taxon>Pseudomonadota</taxon>
        <taxon>Gammaproteobacteria</taxon>
        <taxon>Legionellales</taxon>
        <taxon>Legionellaceae</taxon>
        <taxon>Legionella</taxon>
    </lineage>
</organism>
<evidence type="ECO:0000256" key="8">
    <source>
        <dbReference type="ARBA" id="ARBA00024235"/>
    </source>
</evidence>
<dbReference type="GO" id="GO:0044877">
    <property type="term" value="F:protein-containing complex binding"/>
    <property type="evidence" value="ECO:0007669"/>
    <property type="project" value="InterPro"/>
</dbReference>
<dbReference type="PATRIC" id="fig|452.5.peg.2547"/>
<dbReference type="InterPro" id="IPR026039">
    <property type="entry name" value="YfgM"/>
</dbReference>
<evidence type="ECO:0000256" key="4">
    <source>
        <dbReference type="ARBA" id="ARBA00022989"/>
    </source>
</evidence>
<comment type="subcellular location">
    <subcellularLocation>
        <location evidence="1">Cell membrane</location>
        <topology evidence="1">Single-pass type II membrane protein</topology>
    </subcellularLocation>
</comment>
<dbReference type="InterPro" id="IPR011990">
    <property type="entry name" value="TPR-like_helical_dom_sf"/>
</dbReference>
<feature type="domain" description="Ancillary SecYEG translocon subunit/Cell division coordinator CpoB TPR" evidence="10">
    <location>
        <begin position="15"/>
        <end position="208"/>
    </location>
</feature>
<dbReference type="InterPro" id="IPR018704">
    <property type="entry name" value="SecYEG/CpoB_TPR"/>
</dbReference>
<evidence type="ECO:0000256" key="9">
    <source>
        <dbReference type="SAM" id="Phobius"/>
    </source>
</evidence>
<evidence type="ECO:0000256" key="6">
    <source>
        <dbReference type="ARBA" id="ARBA00023186"/>
    </source>
</evidence>
<dbReference type="Proteomes" id="UP000054877">
    <property type="component" value="Unassembled WGS sequence"/>
</dbReference>
<dbReference type="PANTHER" id="PTHR38035:SF1">
    <property type="entry name" value="ANCILLARY SECYEG TRANSLOCON SUBUNIT"/>
    <property type="match status" value="1"/>
</dbReference>
<dbReference type="AlphaFoldDB" id="A0A0W0YYI1"/>